<comment type="caution">
    <text evidence="2">The sequence shown here is derived from an EMBL/GenBank/DDBJ whole genome shotgun (WGS) entry which is preliminary data.</text>
</comment>
<name>A0ABT5EN17_9BACT</name>
<evidence type="ECO:0000256" key="1">
    <source>
        <dbReference type="SAM" id="MobiDB-lite"/>
    </source>
</evidence>
<sequence>MAAEAAIYGVSLAQYAAIKAAVTEGFMLEDVLEVEGIEPSAFTRADLAWKQRIAGDQKLLDLYAEELAHAEDWLDRPVEPIGDDIGAWVSFLATLEAHVQPFELLKAQGLGVNDLSRLQRRWAARIDQEPALAKRIGELRKQDLRPVVEISVGLPVLRPSRMAPVRTKPSAEGVAPPSDRLVHDALKTENPVVAPPGNMSPDLHTTAPVVPVPHGPVMSFKPAGSEVMSTVVEPKPARAAASLTGTAPVLDLRRGAALPFADVAGKSDAPRALHALAETSLALDIPRGPVLPFVAGQGAAERGEEPGLDATRPVVIVPRGPALPFKEASPPAVASAPPPEPEAAPRGLAGTSVAVDVLRAPVMPFVAGTGPAKQGPTAPAAAGTPWVAGGLEQTSPVLALPRGDALPFAAAAPVGGCAEGTTSTAPMQERPRLLLTLEQHAALTLELALHPGQEAEVLARYSVTSEQKAQLDQQYREQVAASPGARAAWNKAYRAHYERLSRQRPPRR</sequence>
<gene>
    <name evidence="2" type="ORF">POL67_17895</name>
</gene>
<proteinExistence type="predicted"/>
<reference evidence="2 3" key="1">
    <citation type="submission" date="2022-11" db="EMBL/GenBank/DDBJ databases">
        <title>Minimal conservation of predation-associated metabolite biosynthetic gene clusters underscores biosynthetic potential of Myxococcota including descriptions for ten novel species: Archangium lansinium sp. nov., Myxococcus landrumus sp. nov., Nannocystis bai.</title>
        <authorList>
            <person name="Ahearne A."/>
            <person name="Stevens C."/>
            <person name="Dowd S."/>
        </authorList>
    </citation>
    <scope>NUCLEOTIDE SEQUENCE [LARGE SCALE GENOMIC DNA]</scope>
    <source>
        <strain evidence="2 3">RJM3</strain>
    </source>
</reference>
<protein>
    <submittedName>
        <fullName evidence="2">Uncharacterized protein</fullName>
    </submittedName>
</protein>
<keyword evidence="3" id="KW-1185">Reference proteome</keyword>
<dbReference type="RefSeq" id="WP_271918585.1">
    <property type="nucleotide sequence ID" value="NZ_JAQNDO010000001.1"/>
</dbReference>
<accession>A0ABT5EN17</accession>
<dbReference type="EMBL" id="JAQNDO010000001">
    <property type="protein sequence ID" value="MDC0743228.1"/>
    <property type="molecule type" value="Genomic_DNA"/>
</dbReference>
<feature type="region of interest" description="Disordered" evidence="1">
    <location>
        <begin position="327"/>
        <end position="346"/>
    </location>
</feature>
<dbReference type="Proteomes" id="UP001221411">
    <property type="component" value="Unassembled WGS sequence"/>
</dbReference>
<evidence type="ECO:0000313" key="2">
    <source>
        <dbReference type="EMBL" id="MDC0743228.1"/>
    </source>
</evidence>
<organism evidence="2 3">
    <name type="scientific">Polyangium mundeleinium</name>
    <dbReference type="NCBI Taxonomy" id="2995306"/>
    <lineage>
        <taxon>Bacteria</taxon>
        <taxon>Pseudomonadati</taxon>
        <taxon>Myxococcota</taxon>
        <taxon>Polyangia</taxon>
        <taxon>Polyangiales</taxon>
        <taxon>Polyangiaceae</taxon>
        <taxon>Polyangium</taxon>
    </lineage>
</organism>
<evidence type="ECO:0000313" key="3">
    <source>
        <dbReference type="Proteomes" id="UP001221411"/>
    </source>
</evidence>